<gene>
    <name evidence="7" type="ORF">E6C55_01305</name>
</gene>
<dbReference type="Proteomes" id="UP000310636">
    <property type="component" value="Unassembled WGS sequence"/>
</dbReference>
<dbReference type="InterPro" id="IPR006059">
    <property type="entry name" value="SBP"/>
</dbReference>
<dbReference type="Pfam" id="PF01547">
    <property type="entry name" value="SBP_bac_1"/>
    <property type="match status" value="1"/>
</dbReference>
<reference evidence="7 8" key="1">
    <citation type="submission" date="2019-04" db="EMBL/GenBank/DDBJ databases">
        <title>Cohnella sp. nov. isolated from preserved vegetables.</title>
        <authorList>
            <person name="Lin S.-Y."/>
            <person name="Hung M.-H."/>
            <person name="Young C.-C."/>
        </authorList>
    </citation>
    <scope>NUCLEOTIDE SEQUENCE [LARGE SCALE GENOMIC DNA]</scope>
    <source>
        <strain evidence="7 8">CC-MHH1044</strain>
    </source>
</reference>
<organism evidence="7 8">
    <name type="scientific">Cohnella fermenti</name>
    <dbReference type="NCBI Taxonomy" id="2565925"/>
    <lineage>
        <taxon>Bacteria</taxon>
        <taxon>Bacillati</taxon>
        <taxon>Bacillota</taxon>
        <taxon>Bacilli</taxon>
        <taxon>Bacillales</taxon>
        <taxon>Paenibacillaceae</taxon>
        <taxon>Cohnella</taxon>
    </lineage>
</organism>
<keyword evidence="2" id="KW-0732">Signal</keyword>
<dbReference type="EMBL" id="SSOB01000001">
    <property type="protein sequence ID" value="THF84642.1"/>
    <property type="molecule type" value="Genomic_DNA"/>
</dbReference>
<dbReference type="AlphaFoldDB" id="A0A4S4C9A8"/>
<keyword evidence="5" id="KW-0449">Lipoprotein</keyword>
<dbReference type="SUPFAM" id="SSF53850">
    <property type="entry name" value="Periplasmic binding protein-like II"/>
    <property type="match status" value="1"/>
</dbReference>
<evidence type="ECO:0000256" key="2">
    <source>
        <dbReference type="ARBA" id="ARBA00022729"/>
    </source>
</evidence>
<keyword evidence="3" id="KW-0472">Membrane</keyword>
<sequence>MEPLKIVVGEPGRGAVDDCNKEALHHLFNPGEATQLIRRRNWQRGVLAGAAVVALMLQVACNSSGNGNATNGGASGSAGKPAESGAGASTDAGQAAEPVTLNGLASKHVFQADWNDMLVFQEREKETGTHIEWENVPDDGWVEKRNLRMATNDLPDFISRSGFSDADLANYAAQGMIIPLNDLIEQYAPNLKAILDANPTIKKAISDVNGNIYALPAINGWMGDNASKLWINKAWLDKLGIPMPTTLDEYYDALVAFRDQNPGGVSKVIPLTDFSSGFDRDMIYFAGSFGLGNKGPSFFGDGVDLGPDGKMRFIKTDERYKALLEFMNKLWTAKLLDPELLTHKSEAWTANSKAGLHGSFVLAAPESNKASDYEALPVLKSEYGDEVLSFVSSGLRKNNTVITSANKHPEETMKWFDYWYSDEGWVRLQYGIEGETYTVDQDGGYWWTEKYDPNIAPIEKSRGLFSPMFGDGIPYNMAADEFSKRPWIAEQMEASAINKIAAAADMLKPYYDPVLSNGTEPFLFTEEEQAVKKQFSDEAMQYISEMETKFITGKEPFSNWDSYVKKVNSLGLDKYMEVYNAALDRYNNL</sequence>
<accession>A0A4S4C9A8</accession>
<dbReference type="Gene3D" id="3.40.190.10">
    <property type="entry name" value="Periplasmic binding protein-like II"/>
    <property type="match status" value="2"/>
</dbReference>
<feature type="region of interest" description="Disordered" evidence="6">
    <location>
        <begin position="71"/>
        <end position="93"/>
    </location>
</feature>
<evidence type="ECO:0000256" key="1">
    <source>
        <dbReference type="ARBA" id="ARBA00022475"/>
    </source>
</evidence>
<evidence type="ECO:0000313" key="8">
    <source>
        <dbReference type="Proteomes" id="UP000310636"/>
    </source>
</evidence>
<name>A0A4S4C9A8_9BACL</name>
<comment type="caution">
    <text evidence="7">The sequence shown here is derived from an EMBL/GenBank/DDBJ whole genome shotgun (WGS) entry which is preliminary data.</text>
</comment>
<dbReference type="OrthoDB" id="9787283at2"/>
<evidence type="ECO:0000256" key="4">
    <source>
        <dbReference type="ARBA" id="ARBA00023139"/>
    </source>
</evidence>
<dbReference type="PANTHER" id="PTHR43649:SF33">
    <property type="entry name" value="POLYGALACTURONAN_RHAMNOGALACTURONAN-BINDING PROTEIN YTCQ"/>
    <property type="match status" value="1"/>
</dbReference>
<evidence type="ECO:0000256" key="6">
    <source>
        <dbReference type="SAM" id="MobiDB-lite"/>
    </source>
</evidence>
<dbReference type="InterPro" id="IPR050490">
    <property type="entry name" value="Bact_solute-bd_prot1"/>
</dbReference>
<evidence type="ECO:0000256" key="5">
    <source>
        <dbReference type="ARBA" id="ARBA00023288"/>
    </source>
</evidence>
<protein>
    <submittedName>
        <fullName evidence="7">Extracellular solute-binding protein</fullName>
    </submittedName>
</protein>
<proteinExistence type="predicted"/>
<keyword evidence="8" id="KW-1185">Reference proteome</keyword>
<dbReference type="PANTHER" id="PTHR43649">
    <property type="entry name" value="ARABINOSE-BINDING PROTEIN-RELATED"/>
    <property type="match status" value="1"/>
</dbReference>
<keyword evidence="1" id="KW-1003">Cell membrane</keyword>
<evidence type="ECO:0000256" key="3">
    <source>
        <dbReference type="ARBA" id="ARBA00023136"/>
    </source>
</evidence>
<evidence type="ECO:0000313" key="7">
    <source>
        <dbReference type="EMBL" id="THF84642.1"/>
    </source>
</evidence>
<keyword evidence="4" id="KW-0564">Palmitate</keyword>